<reference evidence="1 2" key="1">
    <citation type="submission" date="2024-08" db="EMBL/GenBank/DDBJ databases">
        <authorList>
            <person name="Cucini C."/>
            <person name="Frati F."/>
        </authorList>
    </citation>
    <scope>NUCLEOTIDE SEQUENCE [LARGE SCALE GENOMIC DNA]</scope>
</reference>
<proteinExistence type="predicted"/>
<sequence>MANQRGQFTLTCDECDGKFEVWRRSRGSIYIAIHDPRRHSLPYLTREPIPKRESIAIHNVSCKSGWVS</sequence>
<gene>
    <name evidence="1" type="ORF">ODALV1_LOCUS10891</name>
</gene>
<dbReference type="Proteomes" id="UP001642540">
    <property type="component" value="Unassembled WGS sequence"/>
</dbReference>
<name>A0ABP1QFR2_9HEXA</name>
<comment type="caution">
    <text evidence="1">The sequence shown here is derived from an EMBL/GenBank/DDBJ whole genome shotgun (WGS) entry which is preliminary data.</text>
</comment>
<keyword evidence="2" id="KW-1185">Reference proteome</keyword>
<accession>A0ABP1QFR2</accession>
<dbReference type="EMBL" id="CAXLJM020000033">
    <property type="protein sequence ID" value="CAL8101590.1"/>
    <property type="molecule type" value="Genomic_DNA"/>
</dbReference>
<protein>
    <submittedName>
        <fullName evidence="1">Uncharacterized protein</fullName>
    </submittedName>
</protein>
<organism evidence="1 2">
    <name type="scientific">Orchesella dallaii</name>
    <dbReference type="NCBI Taxonomy" id="48710"/>
    <lineage>
        <taxon>Eukaryota</taxon>
        <taxon>Metazoa</taxon>
        <taxon>Ecdysozoa</taxon>
        <taxon>Arthropoda</taxon>
        <taxon>Hexapoda</taxon>
        <taxon>Collembola</taxon>
        <taxon>Entomobryomorpha</taxon>
        <taxon>Entomobryoidea</taxon>
        <taxon>Orchesellidae</taxon>
        <taxon>Orchesellinae</taxon>
        <taxon>Orchesella</taxon>
    </lineage>
</organism>
<evidence type="ECO:0000313" key="2">
    <source>
        <dbReference type="Proteomes" id="UP001642540"/>
    </source>
</evidence>
<evidence type="ECO:0000313" key="1">
    <source>
        <dbReference type="EMBL" id="CAL8101590.1"/>
    </source>
</evidence>